<evidence type="ECO:0008006" key="6">
    <source>
        <dbReference type="Google" id="ProtNLM"/>
    </source>
</evidence>
<keyword evidence="1" id="KW-0812">Transmembrane</keyword>
<dbReference type="GeneID" id="41717061"/>
<reference evidence="5" key="1">
    <citation type="submission" date="2018-09" db="EMBL/GenBank/DDBJ databases">
        <title>Complete Genome Sequencing of Sulfolobus sp. JCM 16834.</title>
        <authorList>
            <person name="Kato S."/>
            <person name="Itoh T."/>
            <person name="Ohkuma M."/>
        </authorList>
    </citation>
    <scope>NUCLEOTIDE SEQUENCE [LARGE SCALE GENOMIC DNA]</scope>
    <source>
        <strain evidence="5">IC-007</strain>
    </source>
</reference>
<feature type="transmembrane region" description="Helical" evidence="1">
    <location>
        <begin position="74"/>
        <end position="95"/>
    </location>
</feature>
<dbReference type="GO" id="GO:0005886">
    <property type="term" value="C:plasma membrane"/>
    <property type="evidence" value="ECO:0007669"/>
    <property type="project" value="UniProtKB-SubCell"/>
</dbReference>
<feature type="transmembrane region" description="Helical" evidence="1">
    <location>
        <begin position="38"/>
        <end position="62"/>
    </location>
</feature>
<dbReference type="Proteomes" id="UP000325030">
    <property type="component" value="Chromosome"/>
</dbReference>
<feature type="transmembrane region" description="Helical" evidence="1">
    <location>
        <begin position="173"/>
        <end position="192"/>
    </location>
</feature>
<accession>A0A510DT84</accession>
<dbReference type="STRING" id="1294262.GCA_001316085_02861"/>
<dbReference type="RefSeq" id="WP_149528328.1">
    <property type="nucleotide sequence ID" value="NZ_AP018929.1"/>
</dbReference>
<keyword evidence="1" id="KW-0472">Membrane</keyword>
<accession>A0A510E0Y6</accession>
<name>A0A510E0Y6_9CREN</name>
<evidence type="ECO:0000313" key="4">
    <source>
        <dbReference type="Proteomes" id="UP000322983"/>
    </source>
</evidence>
<dbReference type="GO" id="GO:0140359">
    <property type="term" value="F:ABC-type transporter activity"/>
    <property type="evidence" value="ECO:0007669"/>
    <property type="project" value="InterPro"/>
</dbReference>
<keyword evidence="4" id="KW-1185">Reference proteome</keyword>
<reference evidence="3 4" key="2">
    <citation type="journal article" date="2020" name="Int. J. Syst. Evol. Microbiol.">
        <title>Sulfuracidifex tepidarius gen. nov., sp. nov. and transfer of Sulfolobus metallicus Huber and Stetter 1992 to the genus Sulfuracidifex as Sulfuracidifex metallicus comb. nov.</title>
        <authorList>
            <person name="Itoh T."/>
            <person name="Miura T."/>
            <person name="Sakai H.D."/>
            <person name="Kato S."/>
            <person name="Ohkuma M."/>
            <person name="Takashina T."/>
        </authorList>
    </citation>
    <scope>NUCLEOTIDE SEQUENCE</scope>
    <source>
        <strain evidence="2 4">IC-006</strain>
        <strain evidence="3">IC-007</strain>
    </source>
</reference>
<sequence length="201" mass="22783">MVVIYLVYSLLAKPKGTGALEFLLSKPVTREEIFVNKFLSGAMIVFILSGVFLITSSLTLVFLTGTSMELTPTLFMFLGLSLSLLAYYSLLFLIGSSVKSSAVFLGISISAFIFFFIEPVLFFILPNTIHVSKNEYYLEFYAPLAFMEHYAKEFLSPTVPVFYYSAPLEVVDVLFWIFVPFAIGYIIFTQLIKKRRLMSNK</sequence>
<proteinExistence type="predicted"/>
<evidence type="ECO:0000313" key="5">
    <source>
        <dbReference type="Proteomes" id="UP000325030"/>
    </source>
</evidence>
<dbReference type="KEGG" id="step:IC006_0663"/>
<protein>
    <recommendedName>
        <fullName evidence="6">ABC-2 type transporter domain-containing protein</fullName>
    </recommendedName>
</protein>
<organism evidence="3 5">
    <name type="scientific">Sulfuracidifex tepidarius</name>
    <dbReference type="NCBI Taxonomy" id="1294262"/>
    <lineage>
        <taxon>Archaea</taxon>
        <taxon>Thermoproteota</taxon>
        <taxon>Thermoprotei</taxon>
        <taxon>Sulfolobales</taxon>
        <taxon>Sulfolobaceae</taxon>
        <taxon>Sulfuracidifex</taxon>
    </lineage>
</organism>
<keyword evidence="1" id="KW-1133">Transmembrane helix</keyword>
<dbReference type="EMBL" id="AP018929">
    <property type="protein sequence ID" value="BBG23379.1"/>
    <property type="molecule type" value="Genomic_DNA"/>
</dbReference>
<feature type="transmembrane region" description="Helical" evidence="1">
    <location>
        <begin position="102"/>
        <end position="125"/>
    </location>
</feature>
<evidence type="ECO:0000256" key="1">
    <source>
        <dbReference type="SAM" id="Phobius"/>
    </source>
</evidence>
<evidence type="ECO:0000313" key="3">
    <source>
        <dbReference type="EMBL" id="BBG26132.1"/>
    </source>
</evidence>
<dbReference type="EMBL" id="AP018930">
    <property type="protein sequence ID" value="BBG26132.1"/>
    <property type="molecule type" value="Genomic_DNA"/>
</dbReference>
<gene>
    <name evidence="2" type="ORF">IC006_0663</name>
    <name evidence="3" type="ORF">IC007_0637</name>
</gene>
<evidence type="ECO:0000313" key="2">
    <source>
        <dbReference type="EMBL" id="BBG23379.1"/>
    </source>
</evidence>
<dbReference type="AlphaFoldDB" id="A0A510E0Y6"/>
<dbReference type="Pfam" id="PF12679">
    <property type="entry name" value="ABC2_membrane_2"/>
    <property type="match status" value="1"/>
</dbReference>
<dbReference type="OrthoDB" id="86287at2157"/>
<dbReference type="Proteomes" id="UP000322983">
    <property type="component" value="Chromosome"/>
</dbReference>